<evidence type="ECO:0000256" key="6">
    <source>
        <dbReference type="ARBA" id="ARBA00022824"/>
    </source>
</evidence>
<accession>A0AA89BNE8</accession>
<feature type="compositionally biased region" description="Basic residues" evidence="12">
    <location>
        <begin position="288"/>
        <end position="300"/>
    </location>
</feature>
<evidence type="ECO:0000256" key="13">
    <source>
        <dbReference type="SAM" id="Phobius"/>
    </source>
</evidence>
<evidence type="ECO:0000256" key="7">
    <source>
        <dbReference type="ARBA" id="ARBA00022989"/>
    </source>
</evidence>
<comment type="function">
    <text evidence="9">TRAP proteins are part of a complex whose function is to bind calcium to the ER membrane and thereby regulate the retention of ER resident proteins. May be involved in the recycling of the translocation apparatus after completion of the translocation process or may function as a membrane-bound chaperone facilitating folding of translocated proteins.</text>
</comment>
<evidence type="ECO:0000256" key="5">
    <source>
        <dbReference type="ARBA" id="ARBA00022729"/>
    </source>
</evidence>
<keyword evidence="6" id="KW-0256">Endoplasmic reticulum</keyword>
<feature type="chain" id="PRO_5041685206" description="Translocon-associated protein subunit alpha" evidence="14">
    <location>
        <begin position="21"/>
        <end position="307"/>
    </location>
</feature>
<name>A0AA89BNE8_PINIB</name>
<keyword evidence="8 13" id="KW-0472">Membrane</keyword>
<keyword evidence="16" id="KW-1185">Reference proteome</keyword>
<keyword evidence="5 14" id="KW-0732">Signal</keyword>
<comment type="subcellular location">
    <subcellularLocation>
        <location evidence="1">Endoplasmic reticulum membrane</location>
        <topology evidence="1">Single-pass type I membrane protein</topology>
    </subcellularLocation>
</comment>
<evidence type="ECO:0000313" key="15">
    <source>
        <dbReference type="EMBL" id="KAK3085467.1"/>
    </source>
</evidence>
<organism evidence="15 16">
    <name type="scientific">Pinctada imbricata</name>
    <name type="common">Atlantic pearl-oyster</name>
    <name type="synonym">Pinctada martensii</name>
    <dbReference type="NCBI Taxonomy" id="66713"/>
    <lineage>
        <taxon>Eukaryota</taxon>
        <taxon>Metazoa</taxon>
        <taxon>Spiralia</taxon>
        <taxon>Lophotrochozoa</taxon>
        <taxon>Mollusca</taxon>
        <taxon>Bivalvia</taxon>
        <taxon>Autobranchia</taxon>
        <taxon>Pteriomorphia</taxon>
        <taxon>Pterioida</taxon>
        <taxon>Pterioidea</taxon>
        <taxon>Pteriidae</taxon>
        <taxon>Pinctada</taxon>
    </lineage>
</organism>
<feature type="region of interest" description="Disordered" evidence="12">
    <location>
        <begin position="33"/>
        <end position="93"/>
    </location>
</feature>
<dbReference type="PANTHER" id="PTHR12924:SF0">
    <property type="entry name" value="TRANSLOCON-ASSOCIATED PROTEIN SUBUNIT ALPHA"/>
    <property type="match status" value="1"/>
</dbReference>
<evidence type="ECO:0000256" key="14">
    <source>
        <dbReference type="SAM" id="SignalP"/>
    </source>
</evidence>
<sequence>MKSLLAKMMLLMLLVLPTSIMLFETGKGSLVVAGDDDTGGDPVEGEGEDDEASVEDEDTDDKDPAAVTETEKTEEEDEGDEEEESRLQPSPDVDTVILFTKPQGTTDLPAGDTVRFLVGFTNKGNSKFTVETLEASFRYPQDYSFFIQNFTAAQYNKEVEGQRQASFEYGFSPNEAFAGRPFGLSILLNYKDEEGKQFQSAVFNETVNIVEPDEGLDGETFFLYVFLAALVVLLLVGAQQLLGSLSRKHLSKPRPPVERGTQNTDVDYDWIPEETIKMENLNRSPGRSPKKSPRQRKNKRTAGSGEE</sequence>
<dbReference type="AlphaFoldDB" id="A0AA89BNE8"/>
<evidence type="ECO:0000256" key="9">
    <source>
        <dbReference type="ARBA" id="ARBA00025620"/>
    </source>
</evidence>
<feature type="signal peptide" evidence="14">
    <location>
        <begin position="1"/>
        <end position="20"/>
    </location>
</feature>
<gene>
    <name evidence="15" type="ORF">FSP39_003825</name>
</gene>
<dbReference type="GO" id="GO:0005789">
    <property type="term" value="C:endoplasmic reticulum membrane"/>
    <property type="evidence" value="ECO:0007669"/>
    <property type="project" value="UniProtKB-SubCell"/>
</dbReference>
<comment type="caution">
    <text evidence="15">The sequence shown here is derived from an EMBL/GenBank/DDBJ whole genome shotgun (WGS) entry which is preliminary data.</text>
</comment>
<keyword evidence="4 13" id="KW-0812">Transmembrane</keyword>
<evidence type="ECO:0000313" key="16">
    <source>
        <dbReference type="Proteomes" id="UP001186944"/>
    </source>
</evidence>
<evidence type="ECO:0000256" key="3">
    <source>
        <dbReference type="ARBA" id="ARBA00020280"/>
    </source>
</evidence>
<evidence type="ECO:0000256" key="8">
    <source>
        <dbReference type="ARBA" id="ARBA00023136"/>
    </source>
</evidence>
<evidence type="ECO:0000256" key="2">
    <source>
        <dbReference type="ARBA" id="ARBA00006776"/>
    </source>
</evidence>
<evidence type="ECO:0000256" key="12">
    <source>
        <dbReference type="SAM" id="MobiDB-lite"/>
    </source>
</evidence>
<comment type="subunit">
    <text evidence="10">Heterotetramer of TRAP-alpha, TRAP-beta, TRAP-delta and TRAP-gamma. Interacts with palmitoylated calnexin (CALX), the interaction is required for efficient folding of glycosylated proteins.</text>
</comment>
<reference evidence="15" key="1">
    <citation type="submission" date="2019-08" db="EMBL/GenBank/DDBJ databases">
        <title>The improved chromosome-level genome for the pearl oyster Pinctada fucata martensii using PacBio sequencing and Hi-C.</title>
        <authorList>
            <person name="Zheng Z."/>
        </authorList>
    </citation>
    <scope>NUCLEOTIDE SEQUENCE</scope>
    <source>
        <strain evidence="15">ZZ-2019</strain>
        <tissue evidence="15">Adductor muscle</tissue>
    </source>
</reference>
<dbReference type="EMBL" id="VSWD01000012">
    <property type="protein sequence ID" value="KAK3085467.1"/>
    <property type="molecule type" value="Genomic_DNA"/>
</dbReference>
<feature type="compositionally biased region" description="Acidic residues" evidence="12">
    <location>
        <begin position="72"/>
        <end position="84"/>
    </location>
</feature>
<feature type="region of interest" description="Disordered" evidence="12">
    <location>
        <begin position="249"/>
        <end position="307"/>
    </location>
</feature>
<feature type="compositionally biased region" description="Acidic residues" evidence="12">
    <location>
        <begin position="34"/>
        <end position="61"/>
    </location>
</feature>
<proteinExistence type="inferred from homology"/>
<evidence type="ECO:0000256" key="11">
    <source>
        <dbReference type="ARBA" id="ARBA00031071"/>
    </source>
</evidence>
<feature type="transmembrane region" description="Helical" evidence="13">
    <location>
        <begin position="221"/>
        <end position="242"/>
    </location>
</feature>
<evidence type="ECO:0000256" key="1">
    <source>
        <dbReference type="ARBA" id="ARBA00004115"/>
    </source>
</evidence>
<keyword evidence="7 13" id="KW-1133">Transmembrane helix</keyword>
<protein>
    <recommendedName>
        <fullName evidence="3">Translocon-associated protein subunit alpha</fullName>
    </recommendedName>
    <alternativeName>
        <fullName evidence="11">Signal sequence receptor subunit alpha</fullName>
    </alternativeName>
</protein>
<dbReference type="Pfam" id="PF03896">
    <property type="entry name" value="TRAP_alpha"/>
    <property type="match status" value="1"/>
</dbReference>
<evidence type="ECO:0000256" key="10">
    <source>
        <dbReference type="ARBA" id="ARBA00025854"/>
    </source>
</evidence>
<comment type="similarity">
    <text evidence="2">Belongs to the TRAP-alpha family.</text>
</comment>
<dbReference type="Proteomes" id="UP001186944">
    <property type="component" value="Unassembled WGS sequence"/>
</dbReference>
<evidence type="ECO:0000256" key="4">
    <source>
        <dbReference type="ARBA" id="ARBA00022692"/>
    </source>
</evidence>
<dbReference type="InterPro" id="IPR005595">
    <property type="entry name" value="TRAP_alpha"/>
</dbReference>
<dbReference type="PANTHER" id="PTHR12924">
    <property type="entry name" value="TRANSLOCON-ASSOCIATED PROTEIN, ALPHA SUBUNIT"/>
    <property type="match status" value="1"/>
</dbReference>